<sequence>MAEGEGRRWTGLGGVVRRMRLGAACGKPGTPNPNEFGADIELQMIRWTSGVGIGGAHQWRPGGQRRWRVGARCVGAGSGSGGGRRD</sequence>
<keyword evidence="2" id="KW-1185">Reference proteome</keyword>
<protein>
    <submittedName>
        <fullName evidence="1">Uncharacterized protein</fullName>
    </submittedName>
</protein>
<gene>
    <name evidence="1" type="ORF">NCGR_LOCUS49650</name>
</gene>
<dbReference type="AlphaFoldDB" id="A0A811R892"/>
<dbReference type="EMBL" id="CAJGYO010000013">
    <property type="protein sequence ID" value="CAD6266345.1"/>
    <property type="molecule type" value="Genomic_DNA"/>
</dbReference>
<accession>A0A811R892</accession>
<name>A0A811R892_9POAL</name>
<dbReference type="Proteomes" id="UP000604825">
    <property type="component" value="Unassembled WGS sequence"/>
</dbReference>
<evidence type="ECO:0000313" key="1">
    <source>
        <dbReference type="EMBL" id="CAD6266345.1"/>
    </source>
</evidence>
<comment type="caution">
    <text evidence="1">The sequence shown here is derived from an EMBL/GenBank/DDBJ whole genome shotgun (WGS) entry which is preliminary data.</text>
</comment>
<evidence type="ECO:0000313" key="2">
    <source>
        <dbReference type="Proteomes" id="UP000604825"/>
    </source>
</evidence>
<proteinExistence type="predicted"/>
<reference evidence="1" key="1">
    <citation type="submission" date="2020-10" db="EMBL/GenBank/DDBJ databases">
        <authorList>
            <person name="Han B."/>
            <person name="Lu T."/>
            <person name="Zhao Q."/>
            <person name="Huang X."/>
            <person name="Zhao Y."/>
        </authorList>
    </citation>
    <scope>NUCLEOTIDE SEQUENCE</scope>
</reference>
<organism evidence="1 2">
    <name type="scientific">Miscanthus lutarioriparius</name>
    <dbReference type="NCBI Taxonomy" id="422564"/>
    <lineage>
        <taxon>Eukaryota</taxon>
        <taxon>Viridiplantae</taxon>
        <taxon>Streptophyta</taxon>
        <taxon>Embryophyta</taxon>
        <taxon>Tracheophyta</taxon>
        <taxon>Spermatophyta</taxon>
        <taxon>Magnoliopsida</taxon>
        <taxon>Liliopsida</taxon>
        <taxon>Poales</taxon>
        <taxon>Poaceae</taxon>
        <taxon>PACMAD clade</taxon>
        <taxon>Panicoideae</taxon>
        <taxon>Andropogonodae</taxon>
        <taxon>Andropogoneae</taxon>
        <taxon>Saccharinae</taxon>
        <taxon>Miscanthus</taxon>
    </lineage>
</organism>